<keyword evidence="1" id="KW-0472">Membrane</keyword>
<name>A0A6J4II39_9BACT</name>
<keyword evidence="1" id="KW-1133">Transmembrane helix</keyword>
<keyword evidence="1" id="KW-0812">Transmembrane</keyword>
<accession>A0A6J4II39</accession>
<protein>
    <submittedName>
        <fullName evidence="2">Uncharacterized protein</fullName>
    </submittedName>
</protein>
<evidence type="ECO:0000313" key="2">
    <source>
        <dbReference type="EMBL" id="CAA9251304.1"/>
    </source>
</evidence>
<reference evidence="2" key="1">
    <citation type="submission" date="2020-02" db="EMBL/GenBank/DDBJ databases">
        <authorList>
            <person name="Meier V. D."/>
        </authorList>
    </citation>
    <scope>NUCLEOTIDE SEQUENCE</scope>
    <source>
        <strain evidence="2">AVDCRST_MAG42</strain>
    </source>
</reference>
<proteinExistence type="predicted"/>
<sequence length="260" mass="29379">MSIFHMSRREKALARIAPITEKSATDRRTRIAVLRAKRSKTMATAFAHQQTFDKAVVAIVQTIPVSTEVAEWFRNEKLIPKSKRRWRKVARNPAVISVALATAVIIGVMTLNVMERLTDFPGSAMARKMLTLAASTRGTELDRVETQAGALADLFFMKYRLEHYDVPQEFADIKTAGARVFDDDEGRRVAQISVPEKRMQFFLFPVDRNPKDGKPREFSGWRYLEHEGWAGVVKVQSGVCFMAAMKGEEKDLAPYVAQAK</sequence>
<organism evidence="2">
    <name type="scientific">uncultured Chthoniobacterales bacterium</name>
    <dbReference type="NCBI Taxonomy" id="1836801"/>
    <lineage>
        <taxon>Bacteria</taxon>
        <taxon>Pseudomonadati</taxon>
        <taxon>Verrucomicrobiota</taxon>
        <taxon>Spartobacteria</taxon>
        <taxon>Chthoniobacterales</taxon>
        <taxon>environmental samples</taxon>
    </lineage>
</organism>
<dbReference type="AlphaFoldDB" id="A0A6J4II39"/>
<feature type="transmembrane region" description="Helical" evidence="1">
    <location>
        <begin position="94"/>
        <end position="114"/>
    </location>
</feature>
<evidence type="ECO:0000256" key="1">
    <source>
        <dbReference type="SAM" id="Phobius"/>
    </source>
</evidence>
<dbReference type="EMBL" id="CADCTA010000080">
    <property type="protein sequence ID" value="CAA9251304.1"/>
    <property type="molecule type" value="Genomic_DNA"/>
</dbReference>
<gene>
    <name evidence="2" type="ORF">AVDCRST_MAG42-2250</name>
</gene>